<keyword evidence="3" id="KW-1003">Cell membrane</keyword>
<dbReference type="GO" id="GO:0006487">
    <property type="term" value="P:protein N-linked glycosylation"/>
    <property type="evidence" value="ECO:0007669"/>
    <property type="project" value="TreeGrafter"/>
</dbReference>
<comment type="similarity">
    <text evidence="2">Belongs to the glycosyltransferase 2 family.</text>
</comment>
<evidence type="ECO:0000313" key="12">
    <source>
        <dbReference type="Proteomes" id="UP000013307"/>
    </source>
</evidence>
<evidence type="ECO:0000256" key="9">
    <source>
        <dbReference type="SAM" id="Phobius"/>
    </source>
</evidence>
<dbReference type="RefSeq" id="WP_015591267.1">
    <property type="nucleotide sequence ID" value="NC_021169.1"/>
</dbReference>
<keyword evidence="6 9" id="KW-0812">Transmembrane</keyword>
<dbReference type="InterPro" id="IPR022791">
    <property type="entry name" value="L-PG_synthase/AglD"/>
</dbReference>
<dbReference type="GeneID" id="31844006"/>
<accession>N0BDF9</accession>
<evidence type="ECO:0000256" key="7">
    <source>
        <dbReference type="ARBA" id="ARBA00022989"/>
    </source>
</evidence>
<keyword evidence="12" id="KW-1185">Reference proteome</keyword>
<dbReference type="eggNOG" id="arCOG00897">
    <property type="taxonomic scope" value="Archaea"/>
</dbReference>
<dbReference type="EMBL" id="CP005290">
    <property type="protein sequence ID" value="AGK61669.1"/>
    <property type="molecule type" value="Genomic_DNA"/>
</dbReference>
<dbReference type="GO" id="GO:0016757">
    <property type="term" value="F:glycosyltransferase activity"/>
    <property type="evidence" value="ECO:0007669"/>
    <property type="project" value="UniProtKB-KW"/>
</dbReference>
<reference evidence="11 12" key="1">
    <citation type="journal article" date="2013" name="Genome Announc.">
        <title>Complete Genome Sequence of the Thermophilic and Facultatively Chemolithoautotrophic Sulfate Reducer Archaeoglobus sulfaticallidus Strain PM70-1T.</title>
        <authorList>
            <person name="Stokke R."/>
            <person name="Hocking W.P."/>
            <person name="Steinsbu B.O."/>
            <person name="Steen I.H."/>
        </authorList>
    </citation>
    <scope>NUCLEOTIDE SEQUENCE [LARGE SCALE GENOMIC DNA]</scope>
    <source>
        <strain evidence="11">PM70-1</strain>
    </source>
</reference>
<dbReference type="Pfam" id="PF03706">
    <property type="entry name" value="LPG_synthase_TM"/>
    <property type="match status" value="1"/>
</dbReference>
<dbReference type="CDD" id="cd04188">
    <property type="entry name" value="DPG_synthase"/>
    <property type="match status" value="1"/>
</dbReference>
<dbReference type="PANTHER" id="PTHR10859">
    <property type="entry name" value="GLYCOSYL TRANSFERASE"/>
    <property type="match status" value="1"/>
</dbReference>
<keyword evidence="7 9" id="KW-1133">Transmembrane helix</keyword>
<dbReference type="AlphaFoldDB" id="N0BDF9"/>
<feature type="transmembrane region" description="Helical" evidence="9">
    <location>
        <begin position="511"/>
        <end position="529"/>
    </location>
</feature>
<evidence type="ECO:0000259" key="10">
    <source>
        <dbReference type="Pfam" id="PF00535"/>
    </source>
</evidence>
<dbReference type="Pfam" id="PF00535">
    <property type="entry name" value="Glycos_transf_2"/>
    <property type="match status" value="1"/>
</dbReference>
<evidence type="ECO:0000256" key="8">
    <source>
        <dbReference type="ARBA" id="ARBA00023136"/>
    </source>
</evidence>
<comment type="subcellular location">
    <subcellularLocation>
        <location evidence="1">Cell membrane</location>
        <topology evidence="1">Multi-pass membrane protein</topology>
    </subcellularLocation>
</comment>
<organism evidence="11 12">
    <name type="scientific">Archaeoglobus sulfaticallidus PM70-1</name>
    <dbReference type="NCBI Taxonomy" id="387631"/>
    <lineage>
        <taxon>Archaea</taxon>
        <taxon>Methanobacteriati</taxon>
        <taxon>Methanobacteriota</taxon>
        <taxon>Archaeoglobi</taxon>
        <taxon>Archaeoglobales</taxon>
        <taxon>Archaeoglobaceae</taxon>
        <taxon>Archaeoglobus</taxon>
    </lineage>
</organism>
<feature type="domain" description="Glycosyltransferase 2-like" evidence="10">
    <location>
        <begin position="5"/>
        <end position="169"/>
    </location>
</feature>
<feature type="transmembrane region" description="Helical" evidence="9">
    <location>
        <begin position="426"/>
        <end position="447"/>
    </location>
</feature>
<keyword evidence="4" id="KW-0328">Glycosyltransferase</keyword>
<dbReference type="GO" id="GO:0005886">
    <property type="term" value="C:plasma membrane"/>
    <property type="evidence" value="ECO:0007669"/>
    <property type="project" value="UniProtKB-SubCell"/>
</dbReference>
<dbReference type="HOGENOM" id="CLU_474611_0_0_2"/>
<dbReference type="PANTHER" id="PTHR10859:SF105">
    <property type="entry name" value="DOLICHYL-PHOSPHATE BETA-D-MANNOSYLTRANSFERASE"/>
    <property type="match status" value="1"/>
</dbReference>
<keyword evidence="5" id="KW-0808">Transferase</keyword>
<dbReference type="KEGG" id="ast:Asulf_01697"/>
<name>N0BDF9_9EURY</name>
<feature type="transmembrane region" description="Helical" evidence="9">
    <location>
        <begin position="359"/>
        <end position="379"/>
    </location>
</feature>
<evidence type="ECO:0000256" key="2">
    <source>
        <dbReference type="ARBA" id="ARBA00006739"/>
    </source>
</evidence>
<evidence type="ECO:0000256" key="3">
    <source>
        <dbReference type="ARBA" id="ARBA00022475"/>
    </source>
</evidence>
<dbReference type="OrthoDB" id="351177at2157"/>
<dbReference type="InterPro" id="IPR029044">
    <property type="entry name" value="Nucleotide-diphossugar_trans"/>
</dbReference>
<evidence type="ECO:0000256" key="1">
    <source>
        <dbReference type="ARBA" id="ARBA00004651"/>
    </source>
</evidence>
<dbReference type="InterPro" id="IPR035518">
    <property type="entry name" value="DPG_synthase"/>
</dbReference>
<dbReference type="Proteomes" id="UP000013307">
    <property type="component" value="Chromosome"/>
</dbReference>
<dbReference type="NCBIfam" id="TIGR00374">
    <property type="entry name" value="flippase-like domain"/>
    <property type="match status" value="2"/>
</dbReference>
<feature type="transmembrane region" description="Helical" evidence="9">
    <location>
        <begin position="276"/>
        <end position="295"/>
    </location>
</feature>
<dbReference type="InterPro" id="IPR001173">
    <property type="entry name" value="Glyco_trans_2-like"/>
</dbReference>
<feature type="transmembrane region" description="Helical" evidence="9">
    <location>
        <begin position="385"/>
        <end position="405"/>
    </location>
</feature>
<dbReference type="STRING" id="387631.Asulf_01697"/>
<evidence type="ECO:0000256" key="4">
    <source>
        <dbReference type="ARBA" id="ARBA00022676"/>
    </source>
</evidence>
<gene>
    <name evidence="11" type="ORF">Asulf_01697</name>
</gene>
<feature type="transmembrane region" description="Helical" evidence="9">
    <location>
        <begin position="243"/>
        <end position="264"/>
    </location>
</feature>
<dbReference type="SUPFAM" id="SSF53448">
    <property type="entry name" value="Nucleotide-diphospho-sugar transferases"/>
    <property type="match status" value="1"/>
</dbReference>
<dbReference type="Gene3D" id="3.90.550.10">
    <property type="entry name" value="Spore Coat Polysaccharide Biosynthesis Protein SpsA, Chain A"/>
    <property type="match status" value="1"/>
</dbReference>
<evidence type="ECO:0000256" key="6">
    <source>
        <dbReference type="ARBA" id="ARBA00022692"/>
    </source>
</evidence>
<evidence type="ECO:0000313" key="11">
    <source>
        <dbReference type="EMBL" id="AGK61669.1"/>
    </source>
</evidence>
<evidence type="ECO:0000256" key="5">
    <source>
        <dbReference type="ARBA" id="ARBA00022679"/>
    </source>
</evidence>
<keyword evidence="8 9" id="KW-0472">Membrane</keyword>
<proteinExistence type="inferred from homology"/>
<sequence length="533" mass="60011">MARITIVLPAYNEADKLEIAVEEVRKEMSKYFSEEDYEIIIAEDGSTDGTDVIARNLAERYDNVFHVHSDERLGRGKALLNAFRQSSGDVLVYLDVDLSTDISHLKELIDLTQNYDFVTGSRLLKDSETERPFKRDFASKGYNFLVRLLLRSKLKDHQCGFKAFRRKAFFKVVEHVKDNHWFWDTELMILAQRMGYRVKEFPVRWRQGERSKVRIGRDIAYMFSQILRMFFDSLKERRGERKFLAVSISIALLILFAIAGYIGFGSVANTIGKADIKAIILASSIYAGSFIVRGWRYSYIMSILGYDAPLIFSTESIAISQTLNVITPVRIGDLGRAYVFKLQDVPYSTSFSALAVERVFDLISVIILSFTSILLLSAIELAKTPLYATALLVVIVIALYFASRIQNIIGDIVRDANRVMRTKKAPVILLVSLFLWMIDIIVCYIILRSFSSGDLFLLTVLAVSIGNITKVLPITPGGIGTYEAVMTGILSHSVSSSIAFAVSLIDHAIKNIITVVLGIIALSSLNIKLRELR</sequence>
<protein>
    <recommendedName>
        <fullName evidence="10">Glycosyltransferase 2-like domain-containing protein</fullName>
    </recommendedName>
</protein>